<keyword evidence="1" id="KW-0391">Immunity</keyword>
<dbReference type="GO" id="GO:0005576">
    <property type="term" value="C:extracellular region"/>
    <property type="evidence" value="ECO:0007669"/>
    <property type="project" value="UniProtKB-ARBA"/>
</dbReference>
<evidence type="ECO:0000313" key="6">
    <source>
        <dbReference type="Proteomes" id="UP000694391"/>
    </source>
</evidence>
<dbReference type="Ensembl" id="ENSCAFT00020003892.1">
    <property type="protein sequence ID" value="ENSCAFP00020003348.1"/>
    <property type="gene ID" value="ENSCAFG00020002843.1"/>
</dbReference>
<dbReference type="GO" id="GO:0019814">
    <property type="term" value="C:immunoglobulin complex"/>
    <property type="evidence" value="ECO:0007669"/>
    <property type="project" value="UniProtKB-KW"/>
</dbReference>
<dbReference type="InterPro" id="IPR050199">
    <property type="entry name" value="IgHV"/>
</dbReference>
<dbReference type="InterPro" id="IPR036179">
    <property type="entry name" value="Ig-like_dom_sf"/>
</dbReference>
<proteinExistence type="predicted"/>
<accession>A0A8C0JPG8</accession>
<protein>
    <recommendedName>
        <fullName evidence="4">Ig-like domain-containing protein</fullName>
    </recommendedName>
</protein>
<evidence type="ECO:0000256" key="3">
    <source>
        <dbReference type="ARBA" id="ARBA00043265"/>
    </source>
</evidence>
<keyword evidence="6" id="KW-1185">Reference proteome</keyword>
<dbReference type="InterPro" id="IPR013106">
    <property type="entry name" value="Ig_V-set"/>
</dbReference>
<evidence type="ECO:0000256" key="2">
    <source>
        <dbReference type="ARBA" id="ARBA00023130"/>
    </source>
</evidence>
<dbReference type="PROSITE" id="PS50835">
    <property type="entry name" value="IG_LIKE"/>
    <property type="match status" value="1"/>
</dbReference>
<feature type="domain" description="Ig-like" evidence="4">
    <location>
        <begin position="1"/>
        <end position="92"/>
    </location>
</feature>
<dbReference type="Proteomes" id="UP000694391">
    <property type="component" value="Unplaced"/>
</dbReference>
<dbReference type="AlphaFoldDB" id="A0A8C0JPG8"/>
<dbReference type="SUPFAM" id="SSF48726">
    <property type="entry name" value="Immunoglobulin"/>
    <property type="match status" value="1"/>
</dbReference>
<evidence type="ECO:0000259" key="4">
    <source>
        <dbReference type="PROSITE" id="PS50835"/>
    </source>
</evidence>
<dbReference type="PANTHER" id="PTHR23266">
    <property type="entry name" value="IMMUNOGLOBULIN HEAVY CHAIN"/>
    <property type="match status" value="1"/>
</dbReference>
<dbReference type="Gene3D" id="2.60.40.10">
    <property type="entry name" value="Immunoglobulins"/>
    <property type="match status" value="1"/>
</dbReference>
<dbReference type="SMART" id="SM00406">
    <property type="entry name" value="IGv"/>
    <property type="match status" value="1"/>
</dbReference>
<evidence type="ECO:0000313" key="5">
    <source>
        <dbReference type="Ensembl" id="ENSCAFP00020003348.1"/>
    </source>
</evidence>
<reference evidence="5" key="1">
    <citation type="submission" date="2025-08" db="UniProtKB">
        <authorList>
            <consortium name="Ensembl"/>
        </authorList>
    </citation>
    <scope>IDENTIFICATION</scope>
</reference>
<keyword evidence="2" id="KW-1064">Adaptive immunity</keyword>
<reference evidence="5" key="2">
    <citation type="submission" date="2025-09" db="UniProtKB">
        <authorList>
            <consortium name="Ensembl"/>
        </authorList>
    </citation>
    <scope>IDENTIFICATION</scope>
</reference>
<dbReference type="Pfam" id="PF07686">
    <property type="entry name" value="V-set"/>
    <property type="match status" value="1"/>
</dbReference>
<dbReference type="GeneTree" id="ENSGT01050000244871"/>
<dbReference type="GO" id="GO:0002250">
    <property type="term" value="P:adaptive immune response"/>
    <property type="evidence" value="ECO:0007669"/>
    <property type="project" value="UniProtKB-KW"/>
</dbReference>
<evidence type="ECO:0000256" key="1">
    <source>
        <dbReference type="ARBA" id="ARBA00022859"/>
    </source>
</evidence>
<dbReference type="FunFam" id="2.60.40.10:FF:002198">
    <property type="entry name" value="Immunoglobulin heavy variable 5-2"/>
    <property type="match status" value="1"/>
</dbReference>
<dbReference type="InterPro" id="IPR013783">
    <property type="entry name" value="Ig-like_fold"/>
</dbReference>
<sequence length="135" mass="15202">QSVEGFKVKPGGSQRLSCVASRFTFSSYSMHWLRQSPGMGLQWVTYISSSGSSTYYADAVKGRFTISRDKAKNMLYLQMNSLRAQDIALYYCADAVRGRHCEPRQKPSCKGLKHRWDIGALMSPESAQVTSFMIQ</sequence>
<dbReference type="InterPro" id="IPR007110">
    <property type="entry name" value="Ig-like_dom"/>
</dbReference>
<organism evidence="5 6">
    <name type="scientific">Canis lupus dingo</name>
    <name type="common">dingo</name>
    <dbReference type="NCBI Taxonomy" id="286419"/>
    <lineage>
        <taxon>Eukaryota</taxon>
        <taxon>Metazoa</taxon>
        <taxon>Chordata</taxon>
        <taxon>Craniata</taxon>
        <taxon>Vertebrata</taxon>
        <taxon>Euteleostomi</taxon>
        <taxon>Mammalia</taxon>
        <taxon>Eutheria</taxon>
        <taxon>Laurasiatheria</taxon>
        <taxon>Carnivora</taxon>
        <taxon>Caniformia</taxon>
        <taxon>Canidae</taxon>
        <taxon>Canis</taxon>
    </lineage>
</organism>
<name>A0A8C0JPG8_CANLU</name>
<keyword evidence="3" id="KW-1280">Immunoglobulin</keyword>